<proteinExistence type="predicted"/>
<dbReference type="GO" id="GO:0003700">
    <property type="term" value="F:DNA-binding transcription factor activity"/>
    <property type="evidence" value="ECO:0007669"/>
    <property type="project" value="TreeGrafter"/>
</dbReference>
<dbReference type="AlphaFoldDB" id="A0A011VEA5"/>
<dbReference type="Gene3D" id="1.10.10.10">
    <property type="entry name" value="Winged helix-like DNA-binding domain superfamily/Winged helix DNA-binding domain"/>
    <property type="match status" value="1"/>
</dbReference>
<keyword evidence="9" id="KW-1185">Reference proteome</keyword>
<dbReference type="GO" id="GO:0045892">
    <property type="term" value="P:negative regulation of DNA-templated transcription"/>
    <property type="evidence" value="ECO:0007669"/>
    <property type="project" value="TreeGrafter"/>
</dbReference>
<dbReference type="EMBL" id="JENY01000015">
    <property type="protein sequence ID" value="EXL06775.1"/>
    <property type="molecule type" value="Genomic_DNA"/>
</dbReference>
<dbReference type="InterPro" id="IPR005471">
    <property type="entry name" value="Tscrpt_reg_IclR_N"/>
</dbReference>
<dbReference type="STRING" id="69279.BG36_05375"/>
<gene>
    <name evidence="6" type="ORF">BG36_05375</name>
    <name evidence="7" type="ORF">DES43_10783</name>
</gene>
<accession>A0A011VEA5</accession>
<dbReference type="Pfam" id="PF09339">
    <property type="entry name" value="HTH_IclR"/>
    <property type="match status" value="1"/>
</dbReference>
<dbReference type="eggNOG" id="COG1414">
    <property type="taxonomic scope" value="Bacteria"/>
</dbReference>
<protein>
    <submittedName>
        <fullName evidence="6">ArsR family transcriptional regulator</fullName>
    </submittedName>
    <submittedName>
        <fullName evidence="7">IclR family transcriptional regulator</fullName>
    </submittedName>
</protein>
<keyword evidence="2" id="KW-0238">DNA-binding</keyword>
<dbReference type="PROSITE" id="PS51077">
    <property type="entry name" value="HTH_ICLR"/>
    <property type="match status" value="1"/>
</dbReference>
<reference evidence="6 8" key="1">
    <citation type="submission" date="2014-02" db="EMBL/GenBank/DDBJ databases">
        <title>Aquamicrobium defluvii Genome sequencing.</title>
        <authorList>
            <person name="Wang X."/>
        </authorList>
    </citation>
    <scope>NUCLEOTIDE SEQUENCE [LARGE SCALE GENOMIC DNA]</scope>
    <source>
        <strain evidence="6 8">W13Z1</strain>
    </source>
</reference>
<evidence type="ECO:0000313" key="6">
    <source>
        <dbReference type="EMBL" id="EXL06775.1"/>
    </source>
</evidence>
<reference evidence="7 9" key="2">
    <citation type="submission" date="2019-03" db="EMBL/GenBank/DDBJ databases">
        <title>Genomic Encyclopedia of Type Strains, Phase IV (KMG-IV): sequencing the most valuable type-strain genomes for metagenomic binning, comparative biology and taxonomic classification.</title>
        <authorList>
            <person name="Goeker M."/>
        </authorList>
    </citation>
    <scope>NUCLEOTIDE SEQUENCE [LARGE SCALE GENOMIC DNA]</scope>
    <source>
        <strain evidence="7 9">DSM 11603</strain>
    </source>
</reference>
<dbReference type="OrthoDB" id="9790046at2"/>
<feature type="domain" description="HTH iclR-type" evidence="4">
    <location>
        <begin position="19"/>
        <end position="81"/>
    </location>
</feature>
<dbReference type="Proteomes" id="UP000294958">
    <property type="component" value="Unassembled WGS sequence"/>
</dbReference>
<name>A0A011VEA5_9HYPH</name>
<dbReference type="GO" id="GO:0003677">
    <property type="term" value="F:DNA binding"/>
    <property type="evidence" value="ECO:0007669"/>
    <property type="project" value="UniProtKB-KW"/>
</dbReference>
<dbReference type="SUPFAM" id="SSF46785">
    <property type="entry name" value="Winged helix' DNA-binding domain"/>
    <property type="match status" value="1"/>
</dbReference>
<feature type="domain" description="IclR-ED" evidence="5">
    <location>
        <begin position="82"/>
        <end position="263"/>
    </location>
</feature>
<dbReference type="InterPro" id="IPR014757">
    <property type="entry name" value="Tscrpt_reg_IclR_C"/>
</dbReference>
<evidence type="ECO:0000256" key="3">
    <source>
        <dbReference type="ARBA" id="ARBA00023163"/>
    </source>
</evidence>
<dbReference type="InterPro" id="IPR050707">
    <property type="entry name" value="HTH_MetabolicPath_Reg"/>
</dbReference>
<organism evidence="6 8">
    <name type="scientific">Aquamicrobium defluvii</name>
    <dbReference type="NCBI Taxonomy" id="69279"/>
    <lineage>
        <taxon>Bacteria</taxon>
        <taxon>Pseudomonadati</taxon>
        <taxon>Pseudomonadota</taxon>
        <taxon>Alphaproteobacteria</taxon>
        <taxon>Hyphomicrobiales</taxon>
        <taxon>Phyllobacteriaceae</taxon>
        <taxon>Aquamicrobium</taxon>
    </lineage>
</organism>
<dbReference type="EMBL" id="SNZF01000007">
    <property type="protein sequence ID" value="TDR35915.1"/>
    <property type="molecule type" value="Genomic_DNA"/>
</dbReference>
<evidence type="ECO:0000313" key="9">
    <source>
        <dbReference type="Proteomes" id="UP000294958"/>
    </source>
</evidence>
<evidence type="ECO:0000313" key="7">
    <source>
        <dbReference type="EMBL" id="TDR35915.1"/>
    </source>
</evidence>
<evidence type="ECO:0000313" key="8">
    <source>
        <dbReference type="Proteomes" id="UP000019849"/>
    </source>
</evidence>
<dbReference type="PROSITE" id="PS51078">
    <property type="entry name" value="ICLR_ED"/>
    <property type="match status" value="1"/>
</dbReference>
<dbReference type="PANTHER" id="PTHR30136">
    <property type="entry name" value="HELIX-TURN-HELIX TRANSCRIPTIONAL REGULATOR, ICLR FAMILY"/>
    <property type="match status" value="1"/>
</dbReference>
<dbReference type="InterPro" id="IPR029016">
    <property type="entry name" value="GAF-like_dom_sf"/>
</dbReference>
<evidence type="ECO:0000259" key="5">
    <source>
        <dbReference type="PROSITE" id="PS51078"/>
    </source>
</evidence>
<evidence type="ECO:0000256" key="2">
    <source>
        <dbReference type="ARBA" id="ARBA00023125"/>
    </source>
</evidence>
<comment type="caution">
    <text evidence="6">The sequence shown here is derived from an EMBL/GenBank/DDBJ whole genome shotgun (WGS) entry which is preliminary data.</text>
</comment>
<keyword evidence="3" id="KW-0804">Transcription</keyword>
<dbReference type="RefSeq" id="WP_051520575.1">
    <property type="nucleotide sequence ID" value="NZ_SNZF01000007.1"/>
</dbReference>
<dbReference type="HOGENOM" id="CLU_062618_4_3_5"/>
<dbReference type="PATRIC" id="fig|69279.3.peg.2461"/>
<dbReference type="InterPro" id="IPR036388">
    <property type="entry name" value="WH-like_DNA-bd_sf"/>
</dbReference>
<evidence type="ECO:0000256" key="1">
    <source>
        <dbReference type="ARBA" id="ARBA00023015"/>
    </source>
</evidence>
<evidence type="ECO:0000259" key="4">
    <source>
        <dbReference type="PROSITE" id="PS51077"/>
    </source>
</evidence>
<dbReference type="InterPro" id="IPR036390">
    <property type="entry name" value="WH_DNA-bd_sf"/>
</dbReference>
<sequence length="268" mass="29286">MDGTASRALKTRIARRPRERGVDRVLKLFSCLQAKGGPVRLAELPHMLDAPKSTIYDLVNILAEAGLLEIRGKDSQIYFGKMMHLYGTSYLQANEIMARGREMVDVLARETGETSEFCIRHRGKQVIIHARPGSRPLRISSEIGSRIPLPWTASGRLMLSHMSLAEIDSILGPEDRAMPDGSPVDIGKFAAECQASRNMPLVKTVGMINNFTQCLAAPVTNAYGLVEATICFVLPIDVPAEKKRALEARLVKASGELSLMNTESGQAG</sequence>
<dbReference type="Gene3D" id="3.30.450.40">
    <property type="match status" value="1"/>
</dbReference>
<dbReference type="PANTHER" id="PTHR30136:SF35">
    <property type="entry name" value="HTH-TYPE TRANSCRIPTIONAL REGULATOR RV1719"/>
    <property type="match status" value="1"/>
</dbReference>
<keyword evidence="1" id="KW-0805">Transcription regulation</keyword>
<dbReference type="SUPFAM" id="SSF55781">
    <property type="entry name" value="GAF domain-like"/>
    <property type="match status" value="1"/>
</dbReference>
<dbReference type="Proteomes" id="UP000019849">
    <property type="component" value="Unassembled WGS sequence"/>
</dbReference>
<dbReference type="Pfam" id="PF01614">
    <property type="entry name" value="IclR_C"/>
    <property type="match status" value="1"/>
</dbReference>